<dbReference type="Gene3D" id="3.20.20.60">
    <property type="entry name" value="Phosphoenolpyruvate-binding domains"/>
    <property type="match status" value="1"/>
</dbReference>
<evidence type="ECO:0000256" key="3">
    <source>
        <dbReference type="ARBA" id="ARBA00002728"/>
    </source>
</evidence>
<dbReference type="GO" id="GO:0005737">
    <property type="term" value="C:cytoplasm"/>
    <property type="evidence" value="ECO:0007669"/>
    <property type="project" value="UniProtKB-SubCell"/>
</dbReference>
<dbReference type="GO" id="GO:0008965">
    <property type="term" value="F:phosphoenolpyruvate-protein phosphotransferase activity"/>
    <property type="evidence" value="ECO:0007669"/>
    <property type="project" value="UniProtKB-EC"/>
</dbReference>
<name>E1R4B1_SEDSS</name>
<dbReference type="KEGG" id="ssm:Spirs_2539"/>
<evidence type="ECO:0000256" key="2">
    <source>
        <dbReference type="ARBA" id="ARBA00001946"/>
    </source>
</evidence>
<dbReference type="SUPFAM" id="SSF47831">
    <property type="entry name" value="Enzyme I of the PEP:sugar phosphotransferase system HPr-binding (sub)domain"/>
    <property type="match status" value="1"/>
</dbReference>
<evidence type="ECO:0000256" key="6">
    <source>
        <dbReference type="ARBA" id="ARBA00012232"/>
    </source>
</evidence>
<dbReference type="InterPro" id="IPR000121">
    <property type="entry name" value="PEP_util_C"/>
</dbReference>
<evidence type="ECO:0000256" key="14">
    <source>
        <dbReference type="ARBA" id="ARBA00022777"/>
    </source>
</evidence>
<dbReference type="InterPro" id="IPR008279">
    <property type="entry name" value="PEP-util_enz_mobile_dom"/>
</dbReference>
<dbReference type="InterPro" id="IPR015813">
    <property type="entry name" value="Pyrv/PenolPyrv_kinase-like_dom"/>
</dbReference>
<protein>
    <recommendedName>
        <fullName evidence="7">Phosphoenolpyruvate-protein phosphotransferase</fullName>
        <ecNumber evidence="6">2.7.3.9</ecNumber>
    </recommendedName>
    <alternativeName>
        <fullName evidence="16">Phosphotransferase system, enzyme I</fullName>
    </alternativeName>
</protein>
<keyword evidence="8" id="KW-0813">Transport</keyword>
<keyword evidence="15" id="KW-0460">Magnesium</keyword>
<keyword evidence="11" id="KW-0808">Transferase</keyword>
<proteinExistence type="inferred from homology"/>
<dbReference type="InterPro" id="IPR029016">
    <property type="entry name" value="GAF-like_dom_sf"/>
</dbReference>
<reference evidence="19 20" key="1">
    <citation type="journal article" date="2010" name="Stand. Genomic Sci.">
        <title>Complete genome sequence of Spirochaeta smaragdinae type strain (SEBR 4228).</title>
        <authorList>
            <person name="Mavromatis K."/>
            <person name="Yasawong M."/>
            <person name="Chertkov O."/>
            <person name="Lapidus A."/>
            <person name="Lucas S."/>
            <person name="Nolan M."/>
            <person name="Del Rio T.G."/>
            <person name="Tice H."/>
            <person name="Cheng J.F."/>
            <person name="Pitluck S."/>
            <person name="Liolios K."/>
            <person name="Ivanova N."/>
            <person name="Tapia R."/>
            <person name="Han C."/>
            <person name="Bruce D."/>
            <person name="Goodwin L."/>
            <person name="Pati A."/>
            <person name="Chen A."/>
            <person name="Palaniappan K."/>
            <person name="Land M."/>
            <person name="Hauser L."/>
            <person name="Chang Y.J."/>
            <person name="Jeffries C.D."/>
            <person name="Detter J.C."/>
            <person name="Rohde M."/>
            <person name="Brambilla E."/>
            <person name="Spring S."/>
            <person name="Goker M."/>
            <person name="Sikorski J."/>
            <person name="Woyke T."/>
            <person name="Bristow J."/>
            <person name="Eisen J.A."/>
            <person name="Markowitz V."/>
            <person name="Hugenholtz P."/>
            <person name="Klenk H.P."/>
            <person name="Kyrpides N.C."/>
        </authorList>
    </citation>
    <scope>NUCLEOTIDE SEQUENCE [LARGE SCALE GENOMIC DNA]</scope>
    <source>
        <strain evidence="20">DSM 11293 / JCM 15392 / SEBR 4228</strain>
    </source>
</reference>
<keyword evidence="14" id="KW-0418">Kinase</keyword>
<dbReference type="InterPro" id="IPR003018">
    <property type="entry name" value="GAF"/>
</dbReference>
<evidence type="ECO:0000256" key="10">
    <source>
        <dbReference type="ARBA" id="ARBA00022597"/>
    </source>
</evidence>
<evidence type="ECO:0000256" key="4">
    <source>
        <dbReference type="ARBA" id="ARBA00004496"/>
    </source>
</evidence>
<dbReference type="Gene3D" id="1.10.274.10">
    <property type="entry name" value="PtsI, HPr-binding domain"/>
    <property type="match status" value="1"/>
</dbReference>
<comment type="similarity">
    <text evidence="5">Belongs to the PEP-utilizing enzyme family.</text>
</comment>
<dbReference type="Gene3D" id="3.30.450.40">
    <property type="match status" value="1"/>
</dbReference>
<dbReference type="InterPro" id="IPR008731">
    <property type="entry name" value="PTS_EIN"/>
</dbReference>
<dbReference type="SUPFAM" id="SSF52009">
    <property type="entry name" value="Phosphohistidine domain"/>
    <property type="match status" value="1"/>
</dbReference>
<evidence type="ECO:0000256" key="1">
    <source>
        <dbReference type="ARBA" id="ARBA00000683"/>
    </source>
</evidence>
<evidence type="ECO:0000256" key="17">
    <source>
        <dbReference type="SAM" id="Coils"/>
    </source>
</evidence>
<evidence type="ECO:0000256" key="7">
    <source>
        <dbReference type="ARBA" id="ARBA00016544"/>
    </source>
</evidence>
<dbReference type="InterPro" id="IPR006318">
    <property type="entry name" value="PTS_EI-like"/>
</dbReference>
<dbReference type="PANTHER" id="PTHR46244:SF3">
    <property type="entry name" value="PHOSPHOENOLPYRUVATE-PROTEIN PHOSPHOTRANSFERASE"/>
    <property type="match status" value="1"/>
</dbReference>
<evidence type="ECO:0000256" key="13">
    <source>
        <dbReference type="ARBA" id="ARBA00022723"/>
    </source>
</evidence>
<dbReference type="Pfam" id="PF00391">
    <property type="entry name" value="PEP-utilizers"/>
    <property type="match status" value="1"/>
</dbReference>
<evidence type="ECO:0000256" key="5">
    <source>
        <dbReference type="ARBA" id="ARBA00007837"/>
    </source>
</evidence>
<dbReference type="eggNOG" id="COG3605">
    <property type="taxonomic scope" value="Bacteria"/>
</dbReference>
<dbReference type="InterPro" id="IPR023151">
    <property type="entry name" value="PEP_util_CS"/>
</dbReference>
<dbReference type="RefSeq" id="WP_013255114.1">
    <property type="nucleotide sequence ID" value="NC_014364.1"/>
</dbReference>
<dbReference type="PROSITE" id="PS00742">
    <property type="entry name" value="PEP_ENZYMES_2"/>
    <property type="match status" value="1"/>
</dbReference>
<dbReference type="InterPro" id="IPR036637">
    <property type="entry name" value="Phosphohistidine_dom_sf"/>
</dbReference>
<keyword evidence="13" id="KW-0479">Metal-binding</keyword>
<dbReference type="Gene3D" id="3.50.30.10">
    <property type="entry name" value="Phosphohistidine domain"/>
    <property type="match status" value="1"/>
</dbReference>
<comment type="catalytic activity">
    <reaction evidence="1">
        <text>L-histidyl-[protein] + phosphoenolpyruvate = N(pros)-phospho-L-histidyl-[protein] + pyruvate</text>
        <dbReference type="Rhea" id="RHEA:23880"/>
        <dbReference type="Rhea" id="RHEA-COMP:9745"/>
        <dbReference type="Rhea" id="RHEA-COMP:9746"/>
        <dbReference type="ChEBI" id="CHEBI:15361"/>
        <dbReference type="ChEBI" id="CHEBI:29979"/>
        <dbReference type="ChEBI" id="CHEBI:58702"/>
        <dbReference type="ChEBI" id="CHEBI:64837"/>
        <dbReference type="EC" id="2.7.3.9"/>
    </reaction>
</comment>
<dbReference type="GO" id="GO:0016301">
    <property type="term" value="F:kinase activity"/>
    <property type="evidence" value="ECO:0007669"/>
    <property type="project" value="UniProtKB-KW"/>
</dbReference>
<dbReference type="Pfam" id="PF05524">
    <property type="entry name" value="PEP-utilisers_N"/>
    <property type="match status" value="1"/>
</dbReference>
<comment type="subcellular location">
    <subcellularLocation>
        <location evidence="4">Cytoplasm</location>
    </subcellularLocation>
</comment>
<dbReference type="AlphaFoldDB" id="E1R4B1"/>
<evidence type="ECO:0000256" key="11">
    <source>
        <dbReference type="ARBA" id="ARBA00022679"/>
    </source>
</evidence>
<dbReference type="EC" id="2.7.3.9" evidence="6"/>
<gene>
    <name evidence="19" type="ordered locus">Spirs_2539</name>
</gene>
<keyword evidence="12" id="KW-0598">Phosphotransferase system</keyword>
<dbReference type="SUPFAM" id="SSF51621">
    <property type="entry name" value="Phosphoenolpyruvate/pyruvate domain"/>
    <property type="match status" value="1"/>
</dbReference>
<evidence type="ECO:0000313" key="20">
    <source>
        <dbReference type="Proteomes" id="UP000002318"/>
    </source>
</evidence>
<dbReference type="STRING" id="573413.Spirs_2539"/>
<dbReference type="Proteomes" id="UP000002318">
    <property type="component" value="Chromosome"/>
</dbReference>
<dbReference type="GO" id="GO:0046872">
    <property type="term" value="F:metal ion binding"/>
    <property type="evidence" value="ECO:0007669"/>
    <property type="project" value="UniProtKB-KW"/>
</dbReference>
<evidence type="ECO:0000256" key="9">
    <source>
        <dbReference type="ARBA" id="ARBA00022490"/>
    </source>
</evidence>
<dbReference type="InterPro" id="IPR040442">
    <property type="entry name" value="Pyrv_kinase-like_dom_sf"/>
</dbReference>
<keyword evidence="17" id="KW-0175">Coiled coil</keyword>
<feature type="coiled-coil region" evidence="17">
    <location>
        <begin position="233"/>
        <end position="260"/>
    </location>
</feature>
<keyword evidence="9" id="KW-0963">Cytoplasm</keyword>
<comment type="function">
    <text evidence="3">General (non sugar-specific) component of the phosphoenolpyruvate-dependent sugar phosphotransferase system (sugar PTS). This major carbohydrate active-transport system catalyzes the phosphorylation of incoming sugar substrates concomitantly with their translocation across the cell membrane. Enzyme I transfers the phosphoryl group from phosphoenolpyruvate (PEP) to the phosphoryl carrier protein (HPr).</text>
</comment>
<dbReference type="PANTHER" id="PTHR46244">
    <property type="entry name" value="PHOSPHOENOLPYRUVATE-PROTEIN PHOSPHOTRANSFERASE"/>
    <property type="match status" value="1"/>
</dbReference>
<dbReference type="InterPro" id="IPR036618">
    <property type="entry name" value="PtsI_HPr-bd_sf"/>
</dbReference>
<dbReference type="SMART" id="SM00065">
    <property type="entry name" value="GAF"/>
    <property type="match status" value="1"/>
</dbReference>
<dbReference type="EMBL" id="CP002116">
    <property type="protein sequence ID" value="ADK81652.1"/>
    <property type="molecule type" value="Genomic_DNA"/>
</dbReference>
<keyword evidence="20" id="KW-1185">Reference proteome</keyword>
<evidence type="ECO:0000256" key="16">
    <source>
        <dbReference type="ARBA" id="ARBA00033235"/>
    </source>
</evidence>
<dbReference type="HOGENOM" id="CLU_007308_7_1_12"/>
<dbReference type="InterPro" id="IPR050499">
    <property type="entry name" value="PEP-utilizing_PTS_enzyme"/>
</dbReference>
<evidence type="ECO:0000313" key="19">
    <source>
        <dbReference type="EMBL" id="ADK81652.1"/>
    </source>
</evidence>
<dbReference type="PRINTS" id="PR01736">
    <property type="entry name" value="PHPHTRNFRASE"/>
</dbReference>
<dbReference type="NCBIfam" id="TIGR01417">
    <property type="entry name" value="PTS_I_fam"/>
    <property type="match status" value="1"/>
</dbReference>
<feature type="domain" description="GAF" evidence="18">
    <location>
        <begin position="24"/>
        <end position="171"/>
    </location>
</feature>
<sequence length="734" mass="81781">MKKKTFDLICSVGELTGIFHKKTNINGLLHIVVKLVAKHMETEACSIFLLDNTTGNLVLRASVGLNPDMIGILSLTPGEGITGTSLKESRAINVPRGSNDPHFKYIEGIFEERYESFLAVPILHSKHRLGVIVLEDSRPDYYTERDQRALGTIASQLAAFLENAKLLLELRNQKNRGPEEAKDEKDNRRLPLKDFYRGEAASGGIALGRAVLVSGSGGDLLLSAGHEAYRQGESAFEEALEKTKRQLELLQQHMEDALSEVGSLIFGSHLLMLSDEDFSGSMRKNVREGMTPQQAVVKVVNEYVMLFINSRNQNVQEKVHDVKDLGHRLLKNLLVNETEDGDYSGQIVVAQNLLPSELVKLGVQNTEGFVLFGAGMTSHISILSRSLEVPVILLGDKNFFQFVENRLLILDAYQGTIMVDPAEEVIDRYLETDRRETDRRNEDYAEPFEPIALPNGRNVELLANINILSDVHSAKRSGAKGVGLYRSEFLYLIRNSFPTEEEQVVIYEKLLNQIDNVVFRTFDLGGDKILRSASSSNEKNPFMGLRSLRYAMKNRDLFKIQLRSILRAGKGKTIKILFPLVAGPEDFLEAREVVYEAAGALEAEGIEHNANPQIGAMIELPSSALLVEEIAEHADFLSIGTNDLVQYVLGVDRTNQQIAHLYDQQHPAVLRLLKMIAEGAERKGCPVSVCGNSATDPQMLHFFIKSGIYSFSVDPRSFSDVRAVLQEIADEMIE</sequence>
<dbReference type="OrthoDB" id="9765468at2"/>
<dbReference type="Pfam" id="PF02896">
    <property type="entry name" value="PEP-utilizers_C"/>
    <property type="match status" value="1"/>
</dbReference>
<evidence type="ECO:0000256" key="15">
    <source>
        <dbReference type="ARBA" id="ARBA00022842"/>
    </source>
</evidence>
<dbReference type="GO" id="GO:0009401">
    <property type="term" value="P:phosphoenolpyruvate-dependent sugar phosphotransferase system"/>
    <property type="evidence" value="ECO:0007669"/>
    <property type="project" value="UniProtKB-KW"/>
</dbReference>
<dbReference type="SUPFAM" id="SSF55781">
    <property type="entry name" value="GAF domain-like"/>
    <property type="match status" value="1"/>
</dbReference>
<accession>E1R4B1</accession>
<keyword evidence="10" id="KW-0762">Sugar transport</keyword>
<comment type="cofactor">
    <cofactor evidence="2">
        <name>Mg(2+)</name>
        <dbReference type="ChEBI" id="CHEBI:18420"/>
    </cofactor>
</comment>
<evidence type="ECO:0000256" key="12">
    <source>
        <dbReference type="ARBA" id="ARBA00022683"/>
    </source>
</evidence>
<evidence type="ECO:0000256" key="8">
    <source>
        <dbReference type="ARBA" id="ARBA00022448"/>
    </source>
</evidence>
<dbReference type="Pfam" id="PF01590">
    <property type="entry name" value="GAF"/>
    <property type="match status" value="1"/>
</dbReference>
<evidence type="ECO:0000259" key="18">
    <source>
        <dbReference type="SMART" id="SM00065"/>
    </source>
</evidence>
<organism evidence="19 20">
    <name type="scientific">Sediminispirochaeta smaragdinae (strain DSM 11293 / JCM 15392 / SEBR 4228)</name>
    <name type="common">Spirochaeta smaragdinae</name>
    <dbReference type="NCBI Taxonomy" id="573413"/>
    <lineage>
        <taxon>Bacteria</taxon>
        <taxon>Pseudomonadati</taxon>
        <taxon>Spirochaetota</taxon>
        <taxon>Spirochaetia</taxon>
        <taxon>Spirochaetales</taxon>
        <taxon>Spirochaetaceae</taxon>
        <taxon>Sediminispirochaeta</taxon>
    </lineage>
</organism>